<gene>
    <name evidence="2" type="ORF">CC80DRAFT_362314</name>
</gene>
<keyword evidence="1" id="KW-0175">Coiled coil</keyword>
<feature type="non-terminal residue" evidence="2">
    <location>
        <position position="222"/>
    </location>
</feature>
<sequence>GGGGYRSSRTWLSPENQRQQEFQVVRNSMRRLFKKSEVAQMNFDDYIKHVNAVLESKKARLAKTLAQKEADRAAKEQNERRGFVIDEKCCAIQVSQSLPNPTNVTMHGNVGRVLGEKTIWCPDWQNGKEEIADWPSHSEMKWEGDDRAKTGVGRYPPLPRERGAIGITWGQLQVIEQYPMDQIAQIPTMEDVYLPVDEIPEEEKYDLITEDLEKAMDEYLES</sequence>
<feature type="coiled-coil region" evidence="1">
    <location>
        <begin position="51"/>
        <end position="78"/>
    </location>
</feature>
<protein>
    <submittedName>
        <fullName evidence="2">Uncharacterized protein</fullName>
    </submittedName>
</protein>
<evidence type="ECO:0000313" key="3">
    <source>
        <dbReference type="Proteomes" id="UP000800035"/>
    </source>
</evidence>
<name>A0A6A5UDD1_9PLEO</name>
<evidence type="ECO:0000313" key="2">
    <source>
        <dbReference type="EMBL" id="KAF1962921.1"/>
    </source>
</evidence>
<proteinExistence type="predicted"/>
<evidence type="ECO:0000256" key="1">
    <source>
        <dbReference type="SAM" id="Coils"/>
    </source>
</evidence>
<dbReference type="AlphaFoldDB" id="A0A6A5UDD1"/>
<reference evidence="2" key="1">
    <citation type="journal article" date="2020" name="Stud. Mycol.">
        <title>101 Dothideomycetes genomes: a test case for predicting lifestyles and emergence of pathogens.</title>
        <authorList>
            <person name="Haridas S."/>
            <person name="Albert R."/>
            <person name="Binder M."/>
            <person name="Bloem J."/>
            <person name="Labutti K."/>
            <person name="Salamov A."/>
            <person name="Andreopoulos B."/>
            <person name="Baker S."/>
            <person name="Barry K."/>
            <person name="Bills G."/>
            <person name="Bluhm B."/>
            <person name="Cannon C."/>
            <person name="Castanera R."/>
            <person name="Culley D."/>
            <person name="Daum C."/>
            <person name="Ezra D."/>
            <person name="Gonzalez J."/>
            <person name="Henrissat B."/>
            <person name="Kuo A."/>
            <person name="Liang C."/>
            <person name="Lipzen A."/>
            <person name="Lutzoni F."/>
            <person name="Magnuson J."/>
            <person name="Mondo S."/>
            <person name="Nolan M."/>
            <person name="Ohm R."/>
            <person name="Pangilinan J."/>
            <person name="Park H.-J."/>
            <person name="Ramirez L."/>
            <person name="Alfaro M."/>
            <person name="Sun H."/>
            <person name="Tritt A."/>
            <person name="Yoshinaga Y."/>
            <person name="Zwiers L.-H."/>
            <person name="Turgeon B."/>
            <person name="Goodwin S."/>
            <person name="Spatafora J."/>
            <person name="Crous P."/>
            <person name="Grigoriev I."/>
        </authorList>
    </citation>
    <scope>NUCLEOTIDE SEQUENCE</scope>
    <source>
        <strain evidence="2">CBS 675.92</strain>
    </source>
</reference>
<dbReference type="Proteomes" id="UP000800035">
    <property type="component" value="Unassembled WGS sequence"/>
</dbReference>
<accession>A0A6A5UDD1</accession>
<feature type="non-terminal residue" evidence="2">
    <location>
        <position position="1"/>
    </location>
</feature>
<keyword evidence="3" id="KW-1185">Reference proteome</keyword>
<dbReference type="EMBL" id="ML976978">
    <property type="protein sequence ID" value="KAF1962921.1"/>
    <property type="molecule type" value="Genomic_DNA"/>
</dbReference>
<organism evidence="2 3">
    <name type="scientific">Byssothecium circinans</name>
    <dbReference type="NCBI Taxonomy" id="147558"/>
    <lineage>
        <taxon>Eukaryota</taxon>
        <taxon>Fungi</taxon>
        <taxon>Dikarya</taxon>
        <taxon>Ascomycota</taxon>
        <taxon>Pezizomycotina</taxon>
        <taxon>Dothideomycetes</taxon>
        <taxon>Pleosporomycetidae</taxon>
        <taxon>Pleosporales</taxon>
        <taxon>Massarineae</taxon>
        <taxon>Massarinaceae</taxon>
        <taxon>Byssothecium</taxon>
    </lineage>
</organism>
<dbReference type="OrthoDB" id="5305306at2759"/>